<sequence length="138" mass="14913">MRGRKPTAPALKVIAGTARPDREVPDVPEFDLIDDFPDAPQHLNADGAAMWRDLGPQLVAAKVLQVVDLYALQQLCYAWQRMVMKQKAGMDITAAEDTAFKALMSEFGMTPASRRKVSSGGDSKKPGNKFAALAAPGK</sequence>
<evidence type="ECO:0000256" key="1">
    <source>
        <dbReference type="SAM" id="MobiDB-lite"/>
    </source>
</evidence>
<proteinExistence type="predicted"/>
<dbReference type="RefSeq" id="WP_046932019.1">
    <property type="nucleotide sequence ID" value="NZ_LOJW01000040.1"/>
</dbReference>
<dbReference type="Proteomes" id="UP000190559">
    <property type="component" value="Unassembled WGS sequence"/>
</dbReference>
<protein>
    <submittedName>
        <fullName evidence="2">Terminase</fullName>
    </submittedName>
</protein>
<name>A0A1T1NVL8_9XANT</name>
<organism evidence="2 3">
    <name type="scientific">Xanthomonas axonopodis pv. melhusii</name>
    <dbReference type="NCBI Taxonomy" id="487834"/>
    <lineage>
        <taxon>Bacteria</taxon>
        <taxon>Pseudomonadati</taxon>
        <taxon>Pseudomonadota</taxon>
        <taxon>Gammaproteobacteria</taxon>
        <taxon>Lysobacterales</taxon>
        <taxon>Lysobacteraceae</taxon>
        <taxon>Xanthomonas</taxon>
    </lineage>
</organism>
<dbReference type="AlphaFoldDB" id="A0A1T1NVL8"/>
<feature type="region of interest" description="Disordered" evidence="1">
    <location>
        <begin position="112"/>
        <end position="138"/>
    </location>
</feature>
<evidence type="ECO:0000313" key="2">
    <source>
        <dbReference type="EMBL" id="OOW67438.1"/>
    </source>
</evidence>
<accession>A0A1T1NVL8</accession>
<evidence type="ECO:0000313" key="3">
    <source>
        <dbReference type="Proteomes" id="UP000190559"/>
    </source>
</evidence>
<comment type="caution">
    <text evidence="2">The sequence shown here is derived from an EMBL/GenBank/DDBJ whole genome shotgun (WGS) entry which is preliminary data.</text>
</comment>
<reference evidence="2 3" key="1">
    <citation type="submission" date="2015-12" db="EMBL/GenBank/DDBJ databases">
        <authorList>
            <person name="Shamseldin A."/>
            <person name="Moawad H."/>
            <person name="Abd El-Rahim W.M."/>
            <person name="Sadowsky M.J."/>
        </authorList>
    </citation>
    <scope>NUCLEOTIDE SEQUENCE [LARGE SCALE GENOMIC DNA]</scope>
    <source>
        <strain evidence="2 3">LMG9050</strain>
    </source>
</reference>
<gene>
    <name evidence="2" type="ORF">Xmlh_17390</name>
</gene>
<dbReference type="EMBL" id="LOJW01000040">
    <property type="protein sequence ID" value="OOW67438.1"/>
    <property type="molecule type" value="Genomic_DNA"/>
</dbReference>